<feature type="transmembrane region" description="Helical" evidence="6">
    <location>
        <begin position="51"/>
        <end position="72"/>
    </location>
</feature>
<gene>
    <name evidence="8" type="ORF">CDAUBV1_LOCUS7463</name>
</gene>
<evidence type="ECO:0000256" key="1">
    <source>
        <dbReference type="ARBA" id="ARBA00004370"/>
    </source>
</evidence>
<dbReference type="PRINTS" id="PR00237">
    <property type="entry name" value="GPCRRHODOPSN"/>
</dbReference>
<feature type="compositionally biased region" description="Polar residues" evidence="5">
    <location>
        <begin position="662"/>
        <end position="689"/>
    </location>
</feature>
<feature type="compositionally biased region" description="Polar residues" evidence="5">
    <location>
        <begin position="634"/>
        <end position="644"/>
    </location>
</feature>
<feature type="domain" description="G-protein coupled receptors family 1 profile" evidence="7">
    <location>
        <begin position="63"/>
        <end position="452"/>
    </location>
</feature>
<feature type="transmembrane region" description="Helical" evidence="6">
    <location>
        <begin position="211"/>
        <end position="234"/>
    </location>
</feature>
<organism evidence="8 9">
    <name type="scientific">Calicophoron daubneyi</name>
    <name type="common">Rumen fluke</name>
    <name type="synonym">Paramphistomum daubneyi</name>
    <dbReference type="NCBI Taxonomy" id="300641"/>
    <lineage>
        <taxon>Eukaryota</taxon>
        <taxon>Metazoa</taxon>
        <taxon>Spiralia</taxon>
        <taxon>Lophotrochozoa</taxon>
        <taxon>Platyhelminthes</taxon>
        <taxon>Trematoda</taxon>
        <taxon>Digenea</taxon>
        <taxon>Plagiorchiida</taxon>
        <taxon>Pronocephalata</taxon>
        <taxon>Paramphistomoidea</taxon>
        <taxon>Paramphistomidae</taxon>
        <taxon>Calicophoron</taxon>
    </lineage>
</organism>
<reference evidence="8" key="1">
    <citation type="submission" date="2024-06" db="EMBL/GenBank/DDBJ databases">
        <authorList>
            <person name="Liu X."/>
            <person name="Lenzi L."/>
            <person name="Haldenby T S."/>
            <person name="Uol C."/>
        </authorList>
    </citation>
    <scope>NUCLEOTIDE SEQUENCE</scope>
</reference>
<dbReference type="Gene3D" id="1.20.1070.10">
    <property type="entry name" value="Rhodopsin 7-helix transmembrane proteins"/>
    <property type="match status" value="1"/>
</dbReference>
<comment type="subcellular location">
    <subcellularLocation>
        <location evidence="1">Membrane</location>
    </subcellularLocation>
</comment>
<dbReference type="PANTHER" id="PTHR46641">
    <property type="entry name" value="FMRFAMIDE RECEPTOR-RELATED"/>
    <property type="match status" value="1"/>
</dbReference>
<sequence>MLHAEIGRNSLVYSKCKNCTPRSEGFDRFTGPPLQPRSYASAMQVLVVLKLYVSLPVLAASILCIIITIIVVTRRGLWRPAITYTVVLAVVDLFTLLLISVLSLDYFAIRFLSETHQSRIYYAVEAMAGELVDTLLFISNWLTAMLATERYIAICFPLRSRRISGKHRKMAVVLTVIVSIVFKTPGFILAFPCEDSCPPPNSLFLKKLYIWTVQFVLYLFVPFILLTFVNLRLIHAVRRSSKLFQKPHQKTKNTAQKTGPISSCVRNTPECLSTHMKLMDKHENDRNDCIRVLRNARLCERCSSSSDGPRDSLSYSANLTSSARNLTSVRDASGNEISPNQCVIGLTLNGPVGNHLQRANKEERKITITLVLLIITFFIFQGPFEIISVASQFGSFFTSTAPVESVNSTNLSNSSVESKARAQDSAFHFETYLRPLSVIALALKSDLYFLFYCWFCDRFLHSLRKLIRLSRLRRWSGACRSSCSRRRPSDSGSVIRLNMPKGVWAQHYALPQHINGQYLTYHNYGGTSLKRYPNNDLNVVRSLRGYKQPLMPFILSPKKRSRHVLNRSRSLSWVYFDAHRRNDHNHCSCCNPYNSEGRVVFRAPPTSYCSQRRVAVRRPNSKCQRLRIGTLSSPIRCPSQNQTGRSRRRWYSGLGKSDTRPTKTSKNLFSRITTKRQSGSKEGTSGSASDKSDTYLLDHRLKCASAKVVGNYSLVPINCGGQRCATRSALVLQPVPTCVVIERSGSKPGACPSSH</sequence>
<feature type="transmembrane region" description="Helical" evidence="6">
    <location>
        <begin position="170"/>
        <end position="191"/>
    </location>
</feature>
<keyword evidence="2 6" id="KW-0812">Transmembrane</keyword>
<feature type="region of interest" description="Disordered" evidence="5">
    <location>
        <begin position="634"/>
        <end position="692"/>
    </location>
</feature>
<evidence type="ECO:0000256" key="4">
    <source>
        <dbReference type="ARBA" id="ARBA00023136"/>
    </source>
</evidence>
<dbReference type="Proteomes" id="UP001497525">
    <property type="component" value="Unassembled WGS sequence"/>
</dbReference>
<dbReference type="PANTHER" id="PTHR46641:SF2">
    <property type="entry name" value="FMRFAMIDE RECEPTOR"/>
    <property type="match status" value="1"/>
</dbReference>
<dbReference type="AlphaFoldDB" id="A0AAV2TCY5"/>
<dbReference type="PROSITE" id="PS50262">
    <property type="entry name" value="G_PROTEIN_RECEP_F1_2"/>
    <property type="match status" value="1"/>
</dbReference>
<dbReference type="InterPro" id="IPR017452">
    <property type="entry name" value="GPCR_Rhodpsn_7TM"/>
</dbReference>
<keyword evidence="3 6" id="KW-1133">Transmembrane helix</keyword>
<feature type="transmembrane region" description="Helical" evidence="6">
    <location>
        <begin position="366"/>
        <end position="384"/>
    </location>
</feature>
<protein>
    <recommendedName>
        <fullName evidence="7">G-protein coupled receptors family 1 profile domain-containing protein</fullName>
    </recommendedName>
</protein>
<evidence type="ECO:0000259" key="7">
    <source>
        <dbReference type="PROSITE" id="PS50262"/>
    </source>
</evidence>
<dbReference type="GO" id="GO:0016020">
    <property type="term" value="C:membrane"/>
    <property type="evidence" value="ECO:0007669"/>
    <property type="project" value="UniProtKB-SubCell"/>
</dbReference>
<dbReference type="InterPro" id="IPR052954">
    <property type="entry name" value="GPCR-Ligand_Int"/>
</dbReference>
<evidence type="ECO:0000313" key="8">
    <source>
        <dbReference type="EMBL" id="CAL5134250.1"/>
    </source>
</evidence>
<feature type="transmembrane region" description="Helical" evidence="6">
    <location>
        <begin position="135"/>
        <end position="158"/>
    </location>
</feature>
<evidence type="ECO:0000256" key="3">
    <source>
        <dbReference type="ARBA" id="ARBA00022989"/>
    </source>
</evidence>
<dbReference type="EMBL" id="CAXLJL010000190">
    <property type="protein sequence ID" value="CAL5134250.1"/>
    <property type="molecule type" value="Genomic_DNA"/>
</dbReference>
<evidence type="ECO:0000256" key="2">
    <source>
        <dbReference type="ARBA" id="ARBA00022692"/>
    </source>
</evidence>
<evidence type="ECO:0000256" key="5">
    <source>
        <dbReference type="SAM" id="MobiDB-lite"/>
    </source>
</evidence>
<name>A0AAV2TCY5_CALDB</name>
<feature type="transmembrane region" description="Helical" evidence="6">
    <location>
        <begin position="84"/>
        <end position="109"/>
    </location>
</feature>
<evidence type="ECO:0000256" key="6">
    <source>
        <dbReference type="SAM" id="Phobius"/>
    </source>
</evidence>
<dbReference type="Pfam" id="PF00001">
    <property type="entry name" value="7tm_1"/>
    <property type="match status" value="1"/>
</dbReference>
<evidence type="ECO:0000313" key="9">
    <source>
        <dbReference type="Proteomes" id="UP001497525"/>
    </source>
</evidence>
<accession>A0AAV2TCY5</accession>
<proteinExistence type="predicted"/>
<comment type="caution">
    <text evidence="8">The sequence shown here is derived from an EMBL/GenBank/DDBJ whole genome shotgun (WGS) entry which is preliminary data.</text>
</comment>
<dbReference type="InterPro" id="IPR000276">
    <property type="entry name" value="GPCR_Rhodpsn"/>
</dbReference>
<dbReference type="GO" id="GO:0004930">
    <property type="term" value="F:G protein-coupled receptor activity"/>
    <property type="evidence" value="ECO:0007669"/>
    <property type="project" value="InterPro"/>
</dbReference>
<keyword evidence="4 6" id="KW-0472">Membrane</keyword>
<dbReference type="SUPFAM" id="SSF81321">
    <property type="entry name" value="Family A G protein-coupled receptor-like"/>
    <property type="match status" value="1"/>
</dbReference>